<reference evidence="4" key="1">
    <citation type="submission" date="2016-09" db="EMBL/GenBank/DDBJ databases">
        <authorList>
            <person name="Strepis N."/>
        </authorList>
    </citation>
    <scope>NUCLEOTIDE SEQUENCE [LARGE SCALE GENOMIC DNA]</scope>
</reference>
<proteinExistence type="predicted"/>
<dbReference type="SUPFAM" id="SSF56219">
    <property type="entry name" value="DNase I-like"/>
    <property type="match status" value="1"/>
</dbReference>
<evidence type="ECO:0000256" key="1">
    <source>
        <dbReference type="SAM" id="MobiDB-lite"/>
    </source>
</evidence>
<dbReference type="RefSeq" id="WP_073331059.1">
    <property type="nucleotide sequence ID" value="NZ_FQTT01000011.1"/>
</dbReference>
<sequence length="331" mass="33994">MLRVLTLNLQHGQPGVGAGDGTAVSGSLAGADIHDPATARAVLAALAEEIAELAPDVVALQEVDLGQARSGRLDQATTLAELLGWRYRRFAAAYAGPVAGLRRRPLRTALTGPGDDVLGPARAWLGQGPVGFGNALLSRYPVTVWRVMRLGRGPATLLRRGSPVDPRSYRLFTATARNLLVGRLEPPEGVLPGVDALNLGVTHLATRADTAARQLAAAWSGLAALPGPHLLAGDLNLPADQIAALGVARMLGDGPTFPAARPVRRIDHFLTDPGSAANGPSPTASETAVPEAAASGGGLPVGPRLHAVAAGTHSFVVSDHAGTWIDLEAAV</sequence>
<feature type="domain" description="Endonuclease/exonuclease/phosphatase" evidence="2">
    <location>
        <begin position="5"/>
        <end position="320"/>
    </location>
</feature>
<dbReference type="Gene3D" id="3.60.10.10">
    <property type="entry name" value="Endonuclease/exonuclease/phosphatase"/>
    <property type="match status" value="1"/>
</dbReference>
<dbReference type="InterPro" id="IPR051916">
    <property type="entry name" value="GPI-anchor_lipid_remodeler"/>
</dbReference>
<dbReference type="EMBL" id="FQTT01000011">
    <property type="protein sequence ID" value="SHE25725.1"/>
    <property type="molecule type" value="Genomic_DNA"/>
</dbReference>
<dbReference type="Pfam" id="PF03372">
    <property type="entry name" value="Exo_endo_phos"/>
    <property type="match status" value="1"/>
</dbReference>
<dbReference type="GO" id="GO:0004519">
    <property type="term" value="F:endonuclease activity"/>
    <property type="evidence" value="ECO:0007669"/>
    <property type="project" value="UniProtKB-KW"/>
</dbReference>
<evidence type="ECO:0000313" key="4">
    <source>
        <dbReference type="Proteomes" id="UP000184291"/>
    </source>
</evidence>
<keyword evidence="3" id="KW-0540">Nuclease</keyword>
<evidence type="ECO:0000313" key="3">
    <source>
        <dbReference type="EMBL" id="SHE25725.1"/>
    </source>
</evidence>
<dbReference type="OrthoDB" id="155529at2"/>
<dbReference type="GO" id="GO:0016020">
    <property type="term" value="C:membrane"/>
    <property type="evidence" value="ECO:0007669"/>
    <property type="project" value="GOC"/>
</dbReference>
<feature type="region of interest" description="Disordered" evidence="1">
    <location>
        <begin position="271"/>
        <end position="296"/>
    </location>
</feature>
<dbReference type="GO" id="GO:0004527">
    <property type="term" value="F:exonuclease activity"/>
    <property type="evidence" value="ECO:0007669"/>
    <property type="project" value="UniProtKB-KW"/>
</dbReference>
<dbReference type="InterPro" id="IPR005135">
    <property type="entry name" value="Endo/exonuclease/phosphatase"/>
</dbReference>
<dbReference type="PANTHER" id="PTHR14859">
    <property type="entry name" value="CALCOFLUOR WHITE HYPERSENSITIVE PROTEIN PRECURSOR"/>
    <property type="match status" value="1"/>
</dbReference>
<accession>A0A1M4S0G5</accession>
<keyword evidence="4" id="KW-1185">Reference proteome</keyword>
<dbReference type="STRING" id="1892869.ACGLYG10_1957"/>
<keyword evidence="3" id="KW-0269">Exonuclease</keyword>
<keyword evidence="3" id="KW-0255">Endonuclease</keyword>
<evidence type="ECO:0000259" key="2">
    <source>
        <dbReference type="Pfam" id="PF03372"/>
    </source>
</evidence>
<dbReference type="PANTHER" id="PTHR14859:SF1">
    <property type="entry name" value="PGAP2-INTERACTING PROTEIN"/>
    <property type="match status" value="1"/>
</dbReference>
<gene>
    <name evidence="3" type="ORF">ACGLYG10_1957</name>
</gene>
<dbReference type="InterPro" id="IPR036691">
    <property type="entry name" value="Endo/exonu/phosph_ase_sf"/>
</dbReference>
<name>A0A1M4S0G5_9ACTO</name>
<dbReference type="GO" id="GO:0006506">
    <property type="term" value="P:GPI anchor biosynthetic process"/>
    <property type="evidence" value="ECO:0007669"/>
    <property type="project" value="TreeGrafter"/>
</dbReference>
<protein>
    <submittedName>
        <fullName evidence="3">Endonuclease/exonuclease/phosphatase</fullName>
    </submittedName>
</protein>
<keyword evidence="3" id="KW-0378">Hydrolase</keyword>
<dbReference type="Proteomes" id="UP000184291">
    <property type="component" value="Unassembled WGS sequence"/>
</dbReference>
<dbReference type="AlphaFoldDB" id="A0A1M4S0G5"/>
<organism evidence="3 4">
    <name type="scientific">Actinomyces glycerinitolerans</name>
    <dbReference type="NCBI Taxonomy" id="1892869"/>
    <lineage>
        <taxon>Bacteria</taxon>
        <taxon>Bacillati</taxon>
        <taxon>Actinomycetota</taxon>
        <taxon>Actinomycetes</taxon>
        <taxon>Actinomycetales</taxon>
        <taxon>Actinomycetaceae</taxon>
        <taxon>Actinomyces</taxon>
    </lineage>
</organism>